<reference evidence="2" key="1">
    <citation type="journal article" date="2020" name="Ecol. Evol.">
        <title>Genome structure and content of the rice root-knot nematode (Meloidogyne graminicola).</title>
        <authorList>
            <person name="Phan N.T."/>
            <person name="Danchin E.G.J."/>
            <person name="Klopp C."/>
            <person name="Perfus-Barbeoch L."/>
            <person name="Kozlowski D.K."/>
            <person name="Koutsovoulos G.D."/>
            <person name="Lopez-Roques C."/>
            <person name="Bouchez O."/>
            <person name="Zahm M."/>
            <person name="Besnard G."/>
            <person name="Bellafiore S."/>
        </authorList>
    </citation>
    <scope>NUCLEOTIDE SEQUENCE</scope>
    <source>
        <strain evidence="2">VN-18</strain>
    </source>
</reference>
<protein>
    <submittedName>
        <fullName evidence="2">Uncharacterized protein</fullName>
    </submittedName>
</protein>
<name>A0A8S9ZFV3_9BILA</name>
<accession>A0A8S9ZFV3</accession>
<organism evidence="2 3">
    <name type="scientific">Meloidogyne graminicola</name>
    <dbReference type="NCBI Taxonomy" id="189291"/>
    <lineage>
        <taxon>Eukaryota</taxon>
        <taxon>Metazoa</taxon>
        <taxon>Ecdysozoa</taxon>
        <taxon>Nematoda</taxon>
        <taxon>Chromadorea</taxon>
        <taxon>Rhabditida</taxon>
        <taxon>Tylenchina</taxon>
        <taxon>Tylenchomorpha</taxon>
        <taxon>Tylenchoidea</taxon>
        <taxon>Meloidogynidae</taxon>
        <taxon>Meloidogyninae</taxon>
        <taxon>Meloidogyne</taxon>
    </lineage>
</organism>
<keyword evidence="3" id="KW-1185">Reference proteome</keyword>
<proteinExistence type="predicted"/>
<evidence type="ECO:0000313" key="2">
    <source>
        <dbReference type="EMBL" id="KAF7632151.1"/>
    </source>
</evidence>
<feature type="chain" id="PRO_5035847231" evidence="1">
    <location>
        <begin position="25"/>
        <end position="174"/>
    </location>
</feature>
<dbReference type="Proteomes" id="UP000605970">
    <property type="component" value="Unassembled WGS sequence"/>
</dbReference>
<dbReference type="EMBL" id="JABEBT010000111">
    <property type="protein sequence ID" value="KAF7632151.1"/>
    <property type="molecule type" value="Genomic_DNA"/>
</dbReference>
<dbReference type="OrthoDB" id="5816387at2759"/>
<dbReference type="PROSITE" id="PS51257">
    <property type="entry name" value="PROKAR_LIPOPROTEIN"/>
    <property type="match status" value="1"/>
</dbReference>
<sequence length="174" mass="18994">MSTKCSTLLIISFMACIFLSVVFSDWMFTNNVESSEVDEGMFFDDFWRSDGNVTQNATCLATKPCHNDNDCGFKGKCKDGNICECTCGEKGIIIIPAISFLTETLNGSPQSKCGGLKNACNETTNLCECERAYKEAGFANITDAIKNICAPAKNCTNNDDCFGMTCLPGWCECH</sequence>
<evidence type="ECO:0000313" key="3">
    <source>
        <dbReference type="Proteomes" id="UP000605970"/>
    </source>
</evidence>
<gene>
    <name evidence="2" type="ORF">Mgra_00008464</name>
</gene>
<keyword evidence="1" id="KW-0732">Signal</keyword>
<comment type="caution">
    <text evidence="2">The sequence shown here is derived from an EMBL/GenBank/DDBJ whole genome shotgun (WGS) entry which is preliminary data.</text>
</comment>
<dbReference type="AlphaFoldDB" id="A0A8S9ZFV3"/>
<feature type="signal peptide" evidence="1">
    <location>
        <begin position="1"/>
        <end position="24"/>
    </location>
</feature>
<evidence type="ECO:0000256" key="1">
    <source>
        <dbReference type="SAM" id="SignalP"/>
    </source>
</evidence>